<dbReference type="VEuPathDB" id="HostDB:ENSMUSG00000093701"/>
<evidence type="ECO:0000256" key="3">
    <source>
        <dbReference type="ARBA" id="ARBA00022475"/>
    </source>
</evidence>
<feature type="signal peptide" evidence="25">
    <location>
        <begin position="1"/>
        <end position="21"/>
    </location>
</feature>
<evidence type="ECO:0000256" key="9">
    <source>
        <dbReference type="ARBA" id="ARBA00023118"/>
    </source>
</evidence>
<dbReference type="STRING" id="10090.ENSMUSP00000123997"/>
<dbReference type="PhylomeDB" id="F6XX07"/>
<dbReference type="PaxDb" id="10090-ENSMUSP00000123997"/>
<comment type="subunit">
    <text evidence="16">Heterodimer with IFNLR1.</text>
</comment>
<dbReference type="HOGENOM" id="CLU_948479_0_0_1"/>
<keyword evidence="5 24" id="KW-0812">Transmembrane</keyword>
<dbReference type="AlphaFoldDB" id="F6XX07"/>
<dbReference type="eggNOG" id="ENOG502S2QA">
    <property type="taxonomic scope" value="Eukaryota"/>
</dbReference>
<dbReference type="FunFam" id="2.60.40.10:FF:003228">
    <property type="entry name" value="Interferon alpha and beta receptor subunit 2"/>
    <property type="match status" value="1"/>
</dbReference>
<keyword evidence="3" id="KW-1003">Cell membrane</keyword>
<dbReference type="RNAct" id="F6XX07">
    <property type="molecule type" value="protein"/>
</dbReference>
<evidence type="ECO:0000256" key="11">
    <source>
        <dbReference type="ARBA" id="ARBA00023157"/>
    </source>
</evidence>
<evidence type="ECO:0000256" key="22">
    <source>
        <dbReference type="ARBA" id="ARBA00083353"/>
    </source>
</evidence>
<feature type="region of interest" description="Disordered" evidence="23">
    <location>
        <begin position="520"/>
        <end position="569"/>
    </location>
</feature>
<reference evidence="27" key="3">
    <citation type="submission" date="2025-08" db="UniProtKB">
        <authorList>
            <consortium name="Ensembl"/>
        </authorList>
    </citation>
    <scope>IDENTIFICATION</scope>
    <source>
        <strain evidence="27">C57BL/6J</strain>
    </source>
</reference>
<evidence type="ECO:0000256" key="13">
    <source>
        <dbReference type="ARBA" id="ARBA00023180"/>
    </source>
</evidence>
<dbReference type="FunFam" id="2.60.40.10:FF:000909">
    <property type="entry name" value="Interferon alpha/beta receptor 2"/>
    <property type="match status" value="1"/>
</dbReference>
<comment type="similarity">
    <text evidence="2">Belongs to the type II cytokine receptor family.</text>
</comment>
<dbReference type="Gene3D" id="2.60.40.10">
    <property type="entry name" value="Immunoglobulins"/>
    <property type="match status" value="4"/>
</dbReference>
<dbReference type="InterPro" id="IPR036116">
    <property type="entry name" value="FN3_sf"/>
</dbReference>
<feature type="transmembrane region" description="Helical" evidence="24">
    <location>
        <begin position="441"/>
        <end position="469"/>
    </location>
</feature>
<evidence type="ECO:0000256" key="8">
    <source>
        <dbReference type="ARBA" id="ARBA00022989"/>
    </source>
</evidence>
<evidence type="ECO:0000256" key="1">
    <source>
        <dbReference type="ARBA" id="ARBA00004251"/>
    </source>
</evidence>
<dbReference type="GO" id="GO:0004905">
    <property type="term" value="F:type I interferon receptor activity"/>
    <property type="evidence" value="ECO:0007669"/>
    <property type="project" value="UniProtKB-ARBA"/>
</dbReference>
<dbReference type="CDD" id="cd00063">
    <property type="entry name" value="FN3"/>
    <property type="match status" value="1"/>
</dbReference>
<dbReference type="PeptideAtlas" id="F6XX07"/>
<dbReference type="Proteomes" id="UP000000589">
    <property type="component" value="Chromosome 16"/>
</dbReference>
<evidence type="ECO:0000256" key="18">
    <source>
        <dbReference type="ARBA" id="ARBA00072112"/>
    </source>
</evidence>
<evidence type="ECO:0000256" key="25">
    <source>
        <dbReference type="SAM" id="SignalP"/>
    </source>
</evidence>
<evidence type="ECO:0000256" key="19">
    <source>
        <dbReference type="ARBA" id="ARBA00076545"/>
    </source>
</evidence>
<sequence length="569" mass="64502">MRSRCTVSAVGLLSLCLVVSASLETITPSAFDGYPDEPCTINITIRNSRLILSWELENKSGPPANYTLWYTVMSKDENLTKVKNCSDTTKSSCDVTDKWLEGMESYVVAIVIVHRGDLTVCRCSDYIVPANAPLEPPEFEIVGFTDHINVTMEFPPVTSKIIQEKMKTTPFVIKEQIGDSVRKKHEPKVNNVTGNFTFVLRDLLPKTNYCVSLYFDDDPAIKSPLKCIVLQPGQESALGMIPPPEKVRMNSVNFKNILQWEVPAFPKTNLTFTAQYESYRSFQDHCKRTASTQCDFSHLSKYGDYTVRVRAELADEHSEWVNVTFCPVEDTIIGPPEMQIESLAESLHLRFSAPQIENEPETWTLKNIYDSWAYRVQYWKNGTNEKFQVVSPYDSEVLRNLEPWTTYCIQVQGFLLDQNRTGEWSEPICERTGNDEITPSWIVAIILIVSVLVVFLFLLGCFVVLWLIYKKTKHTFRSGTSLPQHLKEFLGHPHHSTFLLFSFPPPEEAEVFDKLSIISEESEGSKQSPEDNCASEPPSDPGPRELESKDEAPSPPHDDPKLLTSTSEV</sequence>
<evidence type="ECO:0000256" key="23">
    <source>
        <dbReference type="SAM" id="MobiDB-lite"/>
    </source>
</evidence>
<dbReference type="Ensembl" id="ENSMUST00000160764.3">
    <property type="protein sequence ID" value="ENSMUSP00000123997.3"/>
    <property type="gene ID" value="ENSMUSG00000093701.9"/>
</dbReference>
<evidence type="ECO:0000256" key="15">
    <source>
        <dbReference type="ARBA" id="ARBA00057968"/>
    </source>
</evidence>
<dbReference type="PANTHER" id="PTHR20859">
    <property type="entry name" value="INTERFERON/INTERLEUKIN RECEPTOR"/>
    <property type="match status" value="1"/>
</dbReference>
<dbReference type="Bgee" id="ENSMUSG00000093701">
    <property type="expression patterns" value="Expressed in granulocyte and 32 other cell types or tissues"/>
</dbReference>
<evidence type="ECO:0000256" key="21">
    <source>
        <dbReference type="ARBA" id="ARBA00077626"/>
    </source>
</evidence>
<dbReference type="GO" id="GO:0051607">
    <property type="term" value="P:defense response to virus"/>
    <property type="evidence" value="ECO:0007669"/>
    <property type="project" value="UniProtKB-KW"/>
</dbReference>
<comment type="subcellular location">
    <subcellularLocation>
        <location evidence="1">Cell membrane</location>
        <topology evidence="1">Single-pass type I membrane protein</topology>
    </subcellularLocation>
</comment>
<dbReference type="GO" id="GO:0005886">
    <property type="term" value="C:plasma membrane"/>
    <property type="evidence" value="ECO:0007669"/>
    <property type="project" value="UniProtKB-SubCell"/>
</dbReference>
<dbReference type="Pfam" id="PF01108">
    <property type="entry name" value="Tissue_fac"/>
    <property type="match status" value="1"/>
</dbReference>
<name>F6XX07_MOUSE</name>
<gene>
    <name evidence="27 28" type="primary">Gm21970</name>
    <name evidence="28" type="synonym">Ifnar2</name>
</gene>
<protein>
    <recommendedName>
        <fullName evidence="17">Interferon alpha/beta receptor 2</fullName>
    </recommendedName>
    <alternativeName>
        <fullName evidence="22">Cytokine receptor class-II member 4</fullName>
    </alternativeName>
    <alternativeName>
        <fullName evidence="20">Cytokine receptor family 2 member 4</fullName>
    </alternativeName>
    <alternativeName>
        <fullName evidence="21">Interleukin-10 receptor subunit 2</fullName>
    </alternativeName>
    <alternativeName>
        <fullName evidence="18">Interleukin-10 receptor subunit beta</fullName>
    </alternativeName>
    <alternativeName>
        <fullName evidence="19">Type I interferon receptor 2</fullName>
    </alternativeName>
</protein>
<feature type="chain" id="PRO_5040395718" description="Interferon alpha/beta receptor 2" evidence="25">
    <location>
        <begin position="22"/>
        <end position="569"/>
    </location>
</feature>
<reference evidence="27" key="4">
    <citation type="submission" date="2025-09" db="UniProtKB">
        <authorList>
            <consortium name="Ensembl"/>
        </authorList>
    </citation>
    <scope>IDENTIFICATION</scope>
    <source>
        <strain evidence="27">C57BL/6J</strain>
    </source>
</reference>
<evidence type="ECO:0000256" key="16">
    <source>
        <dbReference type="ARBA" id="ARBA00061854"/>
    </source>
</evidence>
<evidence type="ECO:0000256" key="5">
    <source>
        <dbReference type="ARBA" id="ARBA00022692"/>
    </source>
</evidence>
<evidence type="ECO:0000256" key="20">
    <source>
        <dbReference type="ARBA" id="ARBA00077161"/>
    </source>
</evidence>
<dbReference type="InterPro" id="IPR015373">
    <property type="entry name" value="Interferon/interleukin_rcp_dom"/>
</dbReference>
<evidence type="ECO:0000256" key="7">
    <source>
        <dbReference type="ARBA" id="ARBA00022737"/>
    </source>
</evidence>
<dbReference type="SMR" id="F6XX07"/>
<evidence type="ECO:0000256" key="14">
    <source>
        <dbReference type="ARBA" id="ARBA00055173"/>
    </source>
</evidence>
<dbReference type="PANTHER" id="PTHR20859:SF50">
    <property type="entry name" value="INTERLEUKIN-10 RECEPTOR SUBUNIT BETA"/>
    <property type="match status" value="1"/>
</dbReference>
<comment type="function">
    <text evidence="15">Together with IFNAR1, forms the heterodimeric receptor for type I interferons (including interferons alpha, beta, epsilon, omega and kappa). Type I interferon binding activates the JAK-STAT signaling cascade, resulting in transcriptional activation or repression of interferon-regulated genes that encode the effectors of the interferon response. Mechanistically, type I interferon-binding brings the IFNAR1 and IFNAR2 subunits into close proximity with one another, driving their associated Janus kinases (JAKs) (TYK2 bound to IFNAR1 and JAK1 bound to IFNAR2) to cross-phosphorylate one another. The activated kinases phosphorylate specific tyrosine residues on the intracellular domains of IFNAR1 and IFNAR2, forming docking sites for the STAT transcription factors (STAT1, STAT2 and STAT). STAT proteins are then phosphorylated by the JAKs, promoting their translocation into the nucleus to regulate expression of interferon-regulated genes.</text>
</comment>
<keyword evidence="11" id="KW-1015">Disulfide bond</keyword>
<evidence type="ECO:0000256" key="17">
    <source>
        <dbReference type="ARBA" id="ARBA00068670"/>
    </source>
</evidence>
<feature type="domain" description="Fibronectin type-III" evidence="26">
    <location>
        <begin position="243"/>
        <end position="331"/>
    </location>
</feature>
<dbReference type="AGR" id="MGI:5439439"/>
<evidence type="ECO:0000256" key="2">
    <source>
        <dbReference type="ARBA" id="ARBA00005399"/>
    </source>
</evidence>
<keyword evidence="10 24" id="KW-0472">Membrane</keyword>
<organism evidence="27 29">
    <name type="scientific">Mus musculus</name>
    <name type="common">Mouse</name>
    <dbReference type="NCBI Taxonomy" id="10090"/>
    <lineage>
        <taxon>Eukaryota</taxon>
        <taxon>Metazoa</taxon>
        <taxon>Chordata</taxon>
        <taxon>Craniata</taxon>
        <taxon>Vertebrata</taxon>
        <taxon>Euteleostomi</taxon>
        <taxon>Mammalia</taxon>
        <taxon>Eutheria</taxon>
        <taxon>Euarchontoglires</taxon>
        <taxon>Glires</taxon>
        <taxon>Rodentia</taxon>
        <taxon>Myomorpha</taxon>
        <taxon>Muroidea</taxon>
        <taxon>Muridae</taxon>
        <taxon>Murinae</taxon>
        <taxon>Mus</taxon>
        <taxon>Mus</taxon>
    </lineage>
</organism>
<reference evidence="27 29" key="2">
    <citation type="journal article" date="2011" name="PLoS Biol.">
        <title>Modernizing reference genome assemblies.</title>
        <authorList>
            <person name="Church D.M."/>
            <person name="Schneider V.A."/>
            <person name="Graves T."/>
            <person name="Auger K."/>
            <person name="Cunningham F."/>
            <person name="Bouk N."/>
            <person name="Chen H.C."/>
            <person name="Agarwala R."/>
            <person name="McLaren W.M."/>
            <person name="Ritchie G.R."/>
            <person name="Albracht D."/>
            <person name="Kremitzki M."/>
            <person name="Rock S."/>
            <person name="Kotkiewicz H."/>
            <person name="Kremitzki C."/>
            <person name="Wollam A."/>
            <person name="Trani L."/>
            <person name="Fulton L."/>
            <person name="Fulton R."/>
            <person name="Matthews L."/>
            <person name="Whitehead S."/>
            <person name="Chow W."/>
            <person name="Torrance J."/>
            <person name="Dunn M."/>
            <person name="Harden G."/>
            <person name="Threadgold G."/>
            <person name="Wood J."/>
            <person name="Collins J."/>
            <person name="Heath P."/>
            <person name="Griffiths G."/>
            <person name="Pelan S."/>
            <person name="Grafham D."/>
            <person name="Eichler E.E."/>
            <person name="Weinstock G."/>
            <person name="Mardis E.R."/>
            <person name="Wilson R.K."/>
            <person name="Howe K."/>
            <person name="Flicek P."/>
            <person name="Hubbard T."/>
        </authorList>
    </citation>
    <scope>NUCLEOTIDE SEQUENCE [LARGE SCALE GENOMIC DNA]</scope>
    <source>
        <strain evidence="27 29">C57BL/6J</strain>
    </source>
</reference>
<dbReference type="FunFam" id="2.60.40.10:FF:001363">
    <property type="entry name" value="Interleukin 10 receptor subunit beta"/>
    <property type="match status" value="1"/>
</dbReference>
<dbReference type="GO" id="GO:0005615">
    <property type="term" value="C:extracellular space"/>
    <property type="evidence" value="ECO:0007669"/>
    <property type="project" value="UniProtKB-ARBA"/>
</dbReference>
<dbReference type="SUPFAM" id="SSF49265">
    <property type="entry name" value="Fibronectin type III"/>
    <property type="match status" value="4"/>
</dbReference>
<dbReference type="InterPro" id="IPR003961">
    <property type="entry name" value="FN3_dom"/>
</dbReference>
<dbReference type="MGI" id="MGI:5439439">
    <property type="gene designation" value="Gm21970"/>
</dbReference>
<dbReference type="Pfam" id="PF09294">
    <property type="entry name" value="Interfer-bind"/>
    <property type="match status" value="2"/>
</dbReference>
<dbReference type="InterPro" id="IPR013783">
    <property type="entry name" value="Ig-like_fold"/>
</dbReference>
<comment type="function">
    <text evidence="14">Shared cell surface receptor required for the activation of five class 2 cytokines: IL10, IL22, IL26, IL28, and IFNL1. The IFNLR1/IL10RB dimer is a receptor for the cytokine ligands IFNL2 and IFNL3 and mediates their antiviral activity. The ligand/receptor complex stimulate the activation of the JAK/STAT signaling pathway leading to the expression of IFN-stimulated genes (ISG), which contribute to the antiviral state.</text>
</comment>
<keyword evidence="8 24" id="KW-1133">Transmembrane helix</keyword>
<evidence type="ECO:0000256" key="10">
    <source>
        <dbReference type="ARBA" id="ARBA00023136"/>
    </source>
</evidence>
<feature type="compositionally biased region" description="Basic and acidic residues" evidence="23">
    <location>
        <begin position="542"/>
        <end position="561"/>
    </location>
</feature>
<evidence type="ECO:0000256" key="6">
    <source>
        <dbReference type="ARBA" id="ARBA00022729"/>
    </source>
</evidence>
<accession>F6XX07</accession>
<keyword evidence="6 25" id="KW-0732">Signal</keyword>
<keyword evidence="4" id="KW-0597">Phosphoprotein</keyword>
<reference evidence="27 29" key="1">
    <citation type="journal article" date="2009" name="PLoS Biol.">
        <title>Lineage-specific biology revealed by a finished genome assembly of the mouse.</title>
        <authorList>
            <consortium name="Mouse Genome Sequencing Consortium"/>
            <person name="Church D.M."/>
            <person name="Goodstadt L."/>
            <person name="Hillier L.W."/>
            <person name="Zody M.C."/>
            <person name="Goldstein S."/>
            <person name="She X."/>
            <person name="Bult C.J."/>
            <person name="Agarwala R."/>
            <person name="Cherry J.L."/>
            <person name="DiCuccio M."/>
            <person name="Hlavina W."/>
            <person name="Kapustin Y."/>
            <person name="Meric P."/>
            <person name="Maglott D."/>
            <person name="Birtle Z."/>
            <person name="Marques A.C."/>
            <person name="Graves T."/>
            <person name="Zhou S."/>
            <person name="Teague B."/>
            <person name="Potamousis K."/>
            <person name="Churas C."/>
            <person name="Place M."/>
            <person name="Herschleb J."/>
            <person name="Runnheim R."/>
            <person name="Forrest D."/>
            <person name="Amos-Landgraf J."/>
            <person name="Schwartz D.C."/>
            <person name="Cheng Z."/>
            <person name="Lindblad-Toh K."/>
            <person name="Eichler E.E."/>
            <person name="Ponting C.P."/>
        </authorList>
    </citation>
    <scope>NUCLEOTIDE SEQUENCE [LARGE SCALE GENOMIC DNA]</scope>
    <source>
        <strain evidence="27 29">C57BL/6J</strain>
    </source>
</reference>
<keyword evidence="9" id="KW-0051">Antiviral defense</keyword>
<keyword evidence="13" id="KW-0325">Glycoprotein</keyword>
<keyword evidence="29" id="KW-1185">Reference proteome</keyword>
<evidence type="ECO:0000256" key="24">
    <source>
        <dbReference type="SAM" id="Phobius"/>
    </source>
</evidence>
<dbReference type="InterPro" id="IPR050650">
    <property type="entry name" value="Type-II_Cytokine-TF_Rcpt"/>
</dbReference>
<evidence type="ECO:0000313" key="29">
    <source>
        <dbReference type="Proteomes" id="UP000000589"/>
    </source>
</evidence>
<keyword evidence="12" id="KW-0675">Receptor</keyword>
<proteinExistence type="inferred from homology"/>
<dbReference type="SMART" id="SM00060">
    <property type="entry name" value="FN3"/>
    <property type="match status" value="3"/>
</dbReference>
<evidence type="ECO:0000259" key="26">
    <source>
        <dbReference type="PROSITE" id="PS50853"/>
    </source>
</evidence>
<feature type="domain" description="Fibronectin type-III" evidence="26">
    <location>
        <begin position="332"/>
        <end position="435"/>
    </location>
</feature>
<evidence type="ECO:0000256" key="12">
    <source>
        <dbReference type="ARBA" id="ARBA00023170"/>
    </source>
</evidence>
<dbReference type="ProteomicsDB" id="307844"/>
<dbReference type="PROSITE" id="PS50853">
    <property type="entry name" value="FN3"/>
    <property type="match status" value="2"/>
</dbReference>
<dbReference type="FunFam" id="2.60.40.10:FF:001312">
    <property type="entry name" value="Interleukin 10 receptor subunit beta"/>
    <property type="match status" value="1"/>
</dbReference>
<evidence type="ECO:0000313" key="27">
    <source>
        <dbReference type="Ensembl" id="ENSMUSP00000123997.3"/>
    </source>
</evidence>
<keyword evidence="7" id="KW-0677">Repeat</keyword>
<evidence type="ECO:0000256" key="4">
    <source>
        <dbReference type="ARBA" id="ARBA00022553"/>
    </source>
</evidence>
<evidence type="ECO:0000313" key="28">
    <source>
        <dbReference type="MGI" id="MGI:5439439"/>
    </source>
</evidence>